<dbReference type="GO" id="GO:0006508">
    <property type="term" value="P:proteolysis"/>
    <property type="evidence" value="ECO:0007669"/>
    <property type="project" value="InterPro"/>
</dbReference>
<accession>A0A243WJJ8</accession>
<dbReference type="InterPro" id="IPR002469">
    <property type="entry name" value="Peptidase_S9B_N"/>
</dbReference>
<keyword evidence="1" id="KW-0732">Signal</keyword>
<organism evidence="4 5">
    <name type="scientific">Hymenobacter crusticola</name>
    <dbReference type="NCBI Taxonomy" id="1770526"/>
    <lineage>
        <taxon>Bacteria</taxon>
        <taxon>Pseudomonadati</taxon>
        <taxon>Bacteroidota</taxon>
        <taxon>Cytophagia</taxon>
        <taxon>Cytophagales</taxon>
        <taxon>Hymenobacteraceae</taxon>
        <taxon>Hymenobacter</taxon>
    </lineage>
</organism>
<dbReference type="SUPFAM" id="SSF82171">
    <property type="entry name" value="DPP6 N-terminal domain-like"/>
    <property type="match status" value="1"/>
</dbReference>
<dbReference type="InterPro" id="IPR050278">
    <property type="entry name" value="Serine_Prot_S9B/DPPIV"/>
</dbReference>
<dbReference type="Gene3D" id="2.140.10.30">
    <property type="entry name" value="Dipeptidylpeptidase IV, N-terminal domain"/>
    <property type="match status" value="1"/>
</dbReference>
<evidence type="ECO:0000256" key="1">
    <source>
        <dbReference type="SAM" id="SignalP"/>
    </source>
</evidence>
<comment type="caution">
    <text evidence="4">The sequence shown here is derived from an EMBL/GenBank/DDBJ whole genome shotgun (WGS) entry which is preliminary data.</text>
</comment>
<dbReference type="RefSeq" id="WP_086592043.1">
    <property type="nucleotide sequence ID" value="NZ_MTSE01000001.1"/>
</dbReference>
<dbReference type="PANTHER" id="PTHR11731">
    <property type="entry name" value="PROTEASE FAMILY S9B,C DIPEPTIDYL-PEPTIDASE IV-RELATED"/>
    <property type="match status" value="1"/>
</dbReference>
<dbReference type="AlphaFoldDB" id="A0A243WJJ8"/>
<dbReference type="Proteomes" id="UP000194873">
    <property type="component" value="Unassembled WGS sequence"/>
</dbReference>
<keyword evidence="5" id="KW-1185">Reference proteome</keyword>
<dbReference type="InterPro" id="IPR029058">
    <property type="entry name" value="AB_hydrolase_fold"/>
</dbReference>
<evidence type="ECO:0000259" key="2">
    <source>
        <dbReference type="Pfam" id="PF00326"/>
    </source>
</evidence>
<gene>
    <name evidence="4" type="ORF">BXP70_00405</name>
</gene>
<dbReference type="SUPFAM" id="SSF53474">
    <property type="entry name" value="alpha/beta-Hydrolases"/>
    <property type="match status" value="1"/>
</dbReference>
<proteinExistence type="predicted"/>
<dbReference type="Pfam" id="PF00326">
    <property type="entry name" value="Peptidase_S9"/>
    <property type="match status" value="1"/>
</dbReference>
<evidence type="ECO:0000313" key="5">
    <source>
        <dbReference type="Proteomes" id="UP000194873"/>
    </source>
</evidence>
<feature type="chain" id="PRO_5012060305" evidence="1">
    <location>
        <begin position="23"/>
        <end position="756"/>
    </location>
</feature>
<dbReference type="InterPro" id="IPR001375">
    <property type="entry name" value="Peptidase_S9_cat"/>
</dbReference>
<evidence type="ECO:0000259" key="3">
    <source>
        <dbReference type="Pfam" id="PF00930"/>
    </source>
</evidence>
<name>A0A243WJJ8_9BACT</name>
<dbReference type="GO" id="GO:0008236">
    <property type="term" value="F:serine-type peptidase activity"/>
    <property type="evidence" value="ECO:0007669"/>
    <property type="project" value="InterPro"/>
</dbReference>
<feature type="signal peptide" evidence="1">
    <location>
        <begin position="1"/>
        <end position="22"/>
    </location>
</feature>
<dbReference type="EMBL" id="MTSE01000001">
    <property type="protein sequence ID" value="OUJ75800.1"/>
    <property type="molecule type" value="Genomic_DNA"/>
</dbReference>
<dbReference type="OrthoDB" id="9812921at2"/>
<feature type="domain" description="Dipeptidylpeptidase IV N-terminal" evidence="3">
    <location>
        <begin position="162"/>
        <end position="464"/>
    </location>
</feature>
<sequence length="756" mass="85503">MAFSTLARAAYLFPLTLSVLHAEPSAGQGGQLADYQRSTALHKQLYHTAYHIPTQVSWQPDGKAVYYAMYTPQGQEFWQADGARPAPQPAFDPSPLAAKLSAALKQPVTPYQLPISNLKFSTNAAGLLLSFTAGPAEWEYAPATTTLRQARKLPEARYWNQRDDQDEAGKLVYSPDSLWVAFTKDYNVYLRSVKTKQETPLSFDGSAGDYYGSDLRWAPDSKKLVGVRIRRNTPHTLYLVRSSPTDQLQPKLETRPYLKPGDALPLHQPSLFLVAEKKQIPLPLTLFAQQYNLSRPTWRKDSHAFTFEYNERGHQLYRVLEADAATGHVRTLIEERSPTFISYSGKLFRHDVADGKEVIWMSERDGWNHLYRYDGRTGKVKNQITKGPWVVRQVVHVDEAKRTILFAASGRDAGQDPYLLHYYRINFDGTHLTALTPENANHAATFSPDYQRFVDVYSRVDLPPITVLRDAATGNVLQTLERADLTAWQQAHWQTPEVFSAKGRDGQTDIWGIIVRPTNFDPARKYPIIENIYAGPHDSFVPKSFMHNITGMHELAELGFVVVQIDGMGTSNRSKAFHDVCWKNIKDAGFPDRIKWLEAASRRYPALDLTRVGIYGTSAGGQSAAGAMLFHPEFYKVAVSSCGCHDNRMDKMWWNEQWMGYPIGPQYAECSNVTHAAQLRGRLLLMVGEMDDNVDPSSTYQFADALIKANKDFELVMLPNLGHTTGGEFGERKRRDFFVRHLLHQTPPEWSELPTP</sequence>
<reference evidence="4 5" key="1">
    <citation type="submission" date="2017-01" db="EMBL/GenBank/DDBJ databases">
        <title>A new Hymenobacter.</title>
        <authorList>
            <person name="Liang Y."/>
            <person name="Feng F."/>
        </authorList>
    </citation>
    <scope>NUCLEOTIDE SEQUENCE [LARGE SCALE GENOMIC DNA]</scope>
    <source>
        <strain evidence="4">MIMBbqt21</strain>
    </source>
</reference>
<dbReference type="PANTHER" id="PTHR11731:SF118">
    <property type="entry name" value="BLR1971 PROTEIN"/>
    <property type="match status" value="1"/>
</dbReference>
<dbReference type="Pfam" id="PF00930">
    <property type="entry name" value="DPPIV_N"/>
    <property type="match status" value="1"/>
</dbReference>
<protein>
    <submittedName>
        <fullName evidence="4">S9 family peptidase</fullName>
    </submittedName>
</protein>
<dbReference type="Gene3D" id="3.40.50.1820">
    <property type="entry name" value="alpha/beta hydrolase"/>
    <property type="match status" value="1"/>
</dbReference>
<evidence type="ECO:0000313" key="4">
    <source>
        <dbReference type="EMBL" id="OUJ75800.1"/>
    </source>
</evidence>
<feature type="domain" description="Peptidase S9 prolyl oligopeptidase catalytic" evidence="2">
    <location>
        <begin position="554"/>
        <end position="727"/>
    </location>
</feature>